<dbReference type="RefSeq" id="WP_379779790.1">
    <property type="nucleotide sequence ID" value="NZ_JBHSMU010000003.1"/>
</dbReference>
<dbReference type="InterPro" id="IPR051807">
    <property type="entry name" value="Sec-metab_biosynth-assoc"/>
</dbReference>
<keyword evidence="4" id="KW-1185">Reference proteome</keyword>
<dbReference type="PANTHER" id="PTHR33606">
    <property type="entry name" value="PROTEIN YCII"/>
    <property type="match status" value="1"/>
</dbReference>
<dbReference type="EMBL" id="JBHSMU010000003">
    <property type="protein sequence ID" value="MFC5458411.1"/>
    <property type="molecule type" value="Genomic_DNA"/>
</dbReference>
<sequence length="100" mass="11429">MHFLLTYDLAPDYLERRAEFRNEHLKLAWEAQERGEMVLAGALDDPADRALLLFNCDSAETPQLFAAKDPYVTNGLVRAFHVRRWNTTVGDIATNPVRPD</sequence>
<dbReference type="PANTHER" id="PTHR33606:SF3">
    <property type="entry name" value="PROTEIN YCII"/>
    <property type="match status" value="1"/>
</dbReference>
<evidence type="ECO:0000313" key="3">
    <source>
        <dbReference type="EMBL" id="MFC5458411.1"/>
    </source>
</evidence>
<proteinExistence type="inferred from homology"/>
<comment type="similarity">
    <text evidence="1">Belongs to the YciI family.</text>
</comment>
<dbReference type="Proteomes" id="UP001596050">
    <property type="component" value="Unassembled WGS sequence"/>
</dbReference>
<evidence type="ECO:0000313" key="4">
    <source>
        <dbReference type="Proteomes" id="UP001596050"/>
    </source>
</evidence>
<reference evidence="4" key="1">
    <citation type="journal article" date="2019" name="Int. J. Syst. Evol. Microbiol.">
        <title>The Global Catalogue of Microorganisms (GCM) 10K type strain sequencing project: providing services to taxonomists for standard genome sequencing and annotation.</title>
        <authorList>
            <consortium name="The Broad Institute Genomics Platform"/>
            <consortium name="The Broad Institute Genome Sequencing Center for Infectious Disease"/>
            <person name="Wu L."/>
            <person name="Ma J."/>
        </authorList>
    </citation>
    <scope>NUCLEOTIDE SEQUENCE [LARGE SCALE GENOMIC DNA]</scope>
    <source>
        <strain evidence="4">KACC 12649</strain>
    </source>
</reference>
<feature type="domain" description="YCII-related" evidence="2">
    <location>
        <begin position="1"/>
        <end position="86"/>
    </location>
</feature>
<evidence type="ECO:0000259" key="2">
    <source>
        <dbReference type="Pfam" id="PF03795"/>
    </source>
</evidence>
<comment type="caution">
    <text evidence="3">The sequence shown here is derived from an EMBL/GenBank/DDBJ whole genome shotgun (WGS) entry which is preliminary data.</text>
</comment>
<protein>
    <submittedName>
        <fullName evidence="3">YciI-like protein</fullName>
    </submittedName>
</protein>
<dbReference type="InterPro" id="IPR011008">
    <property type="entry name" value="Dimeric_a/b-barrel"/>
</dbReference>
<dbReference type="SUPFAM" id="SSF54909">
    <property type="entry name" value="Dimeric alpha+beta barrel"/>
    <property type="match status" value="1"/>
</dbReference>
<organism evidence="3 4">
    <name type="scientific">Massilia niabensis</name>
    <dbReference type="NCBI Taxonomy" id="544910"/>
    <lineage>
        <taxon>Bacteria</taxon>
        <taxon>Pseudomonadati</taxon>
        <taxon>Pseudomonadota</taxon>
        <taxon>Betaproteobacteria</taxon>
        <taxon>Burkholderiales</taxon>
        <taxon>Oxalobacteraceae</taxon>
        <taxon>Telluria group</taxon>
        <taxon>Massilia</taxon>
    </lineage>
</organism>
<dbReference type="InterPro" id="IPR005545">
    <property type="entry name" value="YCII"/>
</dbReference>
<dbReference type="Pfam" id="PF03795">
    <property type="entry name" value="YCII"/>
    <property type="match status" value="1"/>
</dbReference>
<name>A0ABW0KZC7_9BURK</name>
<dbReference type="NCBIfam" id="NF009508">
    <property type="entry name" value="PRK12866.1"/>
    <property type="match status" value="1"/>
</dbReference>
<gene>
    <name evidence="3" type="ORF">ACFPN5_01145</name>
</gene>
<dbReference type="Gene3D" id="3.30.70.1060">
    <property type="entry name" value="Dimeric alpha+beta barrel"/>
    <property type="match status" value="1"/>
</dbReference>
<evidence type="ECO:0000256" key="1">
    <source>
        <dbReference type="ARBA" id="ARBA00007689"/>
    </source>
</evidence>
<accession>A0ABW0KZC7</accession>